<dbReference type="InterPro" id="IPR047565">
    <property type="entry name" value="Alpha-macroglob_thiol-ester_cl"/>
</dbReference>
<dbReference type="InterPro" id="IPR001599">
    <property type="entry name" value="Macroglobln_a2"/>
</dbReference>
<dbReference type="OrthoDB" id="9998011at2759"/>
<feature type="domain" description="Alpha-2-macroglobulin" evidence="13">
    <location>
        <begin position="763"/>
        <end position="854"/>
    </location>
</feature>
<dbReference type="Gene3D" id="2.60.120.1540">
    <property type="match status" value="1"/>
</dbReference>
<evidence type="ECO:0000256" key="9">
    <source>
        <dbReference type="ARBA" id="ARBA00057615"/>
    </source>
</evidence>
<dbReference type="InterPro" id="IPR011625">
    <property type="entry name" value="A2M_N_BRD"/>
</dbReference>
<dbReference type="InterPro" id="IPR036595">
    <property type="entry name" value="A-macroglobulin_rcpt-bd_sf"/>
</dbReference>
<dbReference type="FunFam" id="2.60.40.1930:FF:000001">
    <property type="entry name" value="CD109 isoform 3"/>
    <property type="match status" value="1"/>
</dbReference>
<dbReference type="Gene3D" id="2.60.40.1940">
    <property type="match status" value="1"/>
</dbReference>
<dbReference type="Gene3D" id="2.60.40.2950">
    <property type="match status" value="1"/>
</dbReference>
<dbReference type="Gene3D" id="1.50.10.20">
    <property type="match status" value="1"/>
</dbReference>
<dbReference type="InterPro" id="IPR011626">
    <property type="entry name" value="Alpha-macroglobulin_TED"/>
</dbReference>
<protein>
    <recommendedName>
        <fullName evidence="11">TEP1-F</fullName>
    </recommendedName>
</protein>
<dbReference type="InterPro" id="IPR013783">
    <property type="entry name" value="Ig-like_fold"/>
</dbReference>
<feature type="domain" description="Alpha-2-macroglobulin bait region" evidence="12">
    <location>
        <begin position="420"/>
        <end position="557"/>
    </location>
</feature>
<evidence type="ECO:0000256" key="7">
    <source>
        <dbReference type="ARBA" id="ARBA00023157"/>
    </source>
</evidence>
<evidence type="ECO:0000256" key="6">
    <source>
        <dbReference type="ARBA" id="ARBA00022966"/>
    </source>
</evidence>
<dbReference type="InterPro" id="IPR041555">
    <property type="entry name" value="MG3"/>
</dbReference>
<accession>A0A6G0ZAG1</accession>
<evidence type="ECO:0000313" key="15">
    <source>
        <dbReference type="EMBL" id="KAF0767773.1"/>
    </source>
</evidence>
<dbReference type="Gene3D" id="2.20.130.20">
    <property type="match status" value="2"/>
</dbReference>
<dbReference type="Pfam" id="PF00207">
    <property type="entry name" value="A2M"/>
    <property type="match status" value="1"/>
</dbReference>
<evidence type="ECO:0000256" key="3">
    <source>
        <dbReference type="ARBA" id="ARBA00022729"/>
    </source>
</evidence>
<dbReference type="CDD" id="cd02897">
    <property type="entry name" value="A2M_2"/>
    <property type="match status" value="1"/>
</dbReference>
<name>A0A6G0ZAG1_APHCR</name>
<dbReference type="InterPro" id="IPR002890">
    <property type="entry name" value="MG2"/>
</dbReference>
<dbReference type="Pfam" id="PF07678">
    <property type="entry name" value="TED_complement"/>
    <property type="match status" value="1"/>
</dbReference>
<keyword evidence="16" id="KW-1185">Reference proteome</keyword>
<dbReference type="InterPro" id="IPR041813">
    <property type="entry name" value="A2M_TED"/>
</dbReference>
<dbReference type="Pfam" id="PF01835">
    <property type="entry name" value="MG2"/>
    <property type="match status" value="1"/>
</dbReference>
<dbReference type="Proteomes" id="UP000478052">
    <property type="component" value="Unassembled WGS sequence"/>
</dbReference>
<dbReference type="SMART" id="SM01360">
    <property type="entry name" value="A2M"/>
    <property type="match status" value="1"/>
</dbReference>
<evidence type="ECO:0000256" key="5">
    <source>
        <dbReference type="ARBA" id="ARBA00022900"/>
    </source>
</evidence>
<comment type="similarity">
    <text evidence="1">Belongs to the protease inhibitor I39 (alpha-2-macroglobulin) family.</text>
</comment>
<evidence type="ECO:0000256" key="11">
    <source>
        <dbReference type="ARBA" id="ARBA00078071"/>
    </source>
</evidence>
<dbReference type="SUPFAM" id="SSF81296">
    <property type="entry name" value="E set domains"/>
    <property type="match status" value="1"/>
</dbReference>
<keyword evidence="7" id="KW-1015">Disulfide bond</keyword>
<dbReference type="InterPro" id="IPR014756">
    <property type="entry name" value="Ig_E-set"/>
</dbReference>
<dbReference type="SMART" id="SM01419">
    <property type="entry name" value="Thiol-ester_cl"/>
    <property type="match status" value="1"/>
</dbReference>
<dbReference type="Gene3D" id="2.60.40.1930">
    <property type="match status" value="2"/>
</dbReference>
<dbReference type="GO" id="GO:0005615">
    <property type="term" value="C:extracellular space"/>
    <property type="evidence" value="ECO:0007669"/>
    <property type="project" value="InterPro"/>
</dbReference>
<comment type="function">
    <text evidence="9">Binds covalently through a thioester bond to the pathogen surface resulting in pathogen clearance.</text>
</comment>
<dbReference type="Pfam" id="PF17791">
    <property type="entry name" value="MG3"/>
    <property type="match status" value="1"/>
</dbReference>
<evidence type="ECO:0000256" key="8">
    <source>
        <dbReference type="ARBA" id="ARBA00023180"/>
    </source>
</evidence>
<dbReference type="InterPro" id="IPR050473">
    <property type="entry name" value="A2M/Complement_sys"/>
</dbReference>
<evidence type="ECO:0000259" key="12">
    <source>
        <dbReference type="SMART" id="SM01359"/>
    </source>
</evidence>
<keyword evidence="3" id="KW-0732">Signal</keyword>
<keyword evidence="5" id="KW-0722">Serine protease inhibitor</keyword>
<evidence type="ECO:0000256" key="10">
    <source>
        <dbReference type="ARBA" id="ARBA00063781"/>
    </source>
</evidence>
<comment type="caution">
    <text evidence="15">The sequence shown here is derived from an EMBL/GenBank/DDBJ whole genome shotgun (WGS) entry which is preliminary data.</text>
</comment>
<keyword evidence="8" id="KW-0325">Glycoprotein</keyword>
<dbReference type="GO" id="GO:0002376">
    <property type="term" value="P:immune system process"/>
    <property type="evidence" value="ECO:0007669"/>
    <property type="project" value="UniProtKB-KW"/>
</dbReference>
<dbReference type="FunFam" id="1.50.10.20:FF:000001">
    <property type="entry name" value="CD109 isoform 1"/>
    <property type="match status" value="1"/>
</dbReference>
<dbReference type="GO" id="GO:0004867">
    <property type="term" value="F:serine-type endopeptidase inhibitor activity"/>
    <property type="evidence" value="ECO:0007669"/>
    <property type="project" value="UniProtKB-KW"/>
</dbReference>
<sequence length="1520" mass="170095">MSLFYTIVGPKILRPNSEYHVAVSTQGTTSPTTVVVDVGGKQDSGGVLKVTQFVKVDPFSTRIVRLEIGDVGPGNYNLTARGSGGLEFFNSTILEYVHKSYSVFIQTDKAIYKPGHKVQFRAIVLNYHLKPTVTGALDIYITDGQDNRVKHWSRALTTRGVFSSELQLSESPVLGDWKIVVTVLDQVFQKSFLVAEYVLPKFEVTIDMPEHTTFKQSVVSATIHAKYTYGKPVKGEATVSVYPEYYSDVIQPIYQNPLRKVVPINGKAVVQFDVVKDLNLNDEFKRIVTFDVTVEEALTGRSQNTSANIIFHNHKYKMELIRTSEYFKPGLKYTAFIKMSHHDGTPVYDDRNPVKVWHGFSHETEKLEENKLMLPRNGLIPLVYYPQINASVIVIEAEYLNQRESLSTILPAHSTSNTFLQATVLTERPTVNKDVEIQVNSTESLQYITYQVLGRGDVIVASTVQIPNAGQHTAVIRFLATYAMAPTAHVIVQFVKDDGEVVADAIDVELDGVLQNYINVDVSRDEVEPDTSVDINFEAKPNSYIGVAGIDQSVLLLKTGNDISHDNVLDELRTYDNGEHSNYMPYLRDSLDRRSMFWWPGSYTAHQAFDKSGATILTNAYVNDYNPWGKSNVMDDQEMMPISSTVSETSSSIKVRKNFPETWLWESTESGCEITRLERVTFLRTKLLSKLFTLKMVSTGQSPKLVVQFQSSAQPVVKPYIGPGAVVQPVTRPPLAGPYAFSRIPAPVWNKPRVFLTHALQDTWLFTNLSTWQDGRASMKSTVPDTITSWVITAFSVDSLYGLGLLDTPKKLKVFRPFFISVDLPYSVRRGEFVSIQVVVFNYLNKDVTADVTLENIGQFDFADTSNDVRDSKLELYKRRSLTIKSNSGSPTSFLIQTKDLGYISIKLTATSKLAGDAIEKKLLVKPEGETIYKNKAIFVDLRKESSFEKNITLDIPSNIVPDSEFIEIGAVGDILGPSTMNLASLIQMPFGCGEQNMLNFVPNIVILDYLKNTKQLTTAVETKSLKYMETGYQQELTYRRSDGSFSAFGSADASGSTWLTAYVVKSFRQAMPYIPIEEKIIIEGLQWLSNNQANNGSFPEVGYVSHSDIQGGSSKGLALTAYTLIAFLENQKATPVYRNTINRAVEYLVRNLPGVEDPYALAICSYALHLADHPEKNVAFNLLELKANTVDGKKWWKRMDRANDKKNPWVQEPNSVDVEMTAYALLTYLQRGLVEDGLPILHWLVSQQNEQGGFASSQDTVITLYALSQMAERITPSSLKLSATFSYMKNGQSELKVTKENAMVLQLIELPKRTRVLNVTATGTGFAVIKVSYRYNVNVTGAWPLFSLDPQVDKNSDSNHLQLSVCSGFRGGNDSNMAVMEVTLPSGFTVDNDALPSLRLSNNIKRVETKDGDTVVMLYFDKMMAEEYCPTISAFQTHKVANQKPVPVTVYDYYDQSRRARVFYSPLKATPCEICEDSDCTKMCMQTDNPKSGAPSYFRNGLQLTFVIISSILLVQYFN</sequence>
<comment type="subunit">
    <text evidence="10">Heterodimer of a TEP1-N chain and an TEP1-C chain non-covalently linked. Forms a complex composed of TEP1-N and TEP1-C heterodimer, LRIM1 and APL1C; the interaction stabilizes TEP1-N and TEP1-C heterodimer, prevents its binding to tissues while circulating in the hemolymph and protects the thioester bond from hydrolysis. Mature TEP1 and to a lesser extent full-length TEP1 interact with SPCLIP1; the interaction is induced by microbial infection.</text>
</comment>
<dbReference type="SMART" id="SM01359">
    <property type="entry name" value="A2M_N_2"/>
    <property type="match status" value="1"/>
</dbReference>
<evidence type="ECO:0000259" key="13">
    <source>
        <dbReference type="SMART" id="SM01360"/>
    </source>
</evidence>
<evidence type="ECO:0000313" key="16">
    <source>
        <dbReference type="Proteomes" id="UP000478052"/>
    </source>
</evidence>
<dbReference type="EMBL" id="VUJU01000895">
    <property type="protein sequence ID" value="KAF0767773.1"/>
    <property type="molecule type" value="Genomic_DNA"/>
</dbReference>
<dbReference type="PROSITE" id="PS00477">
    <property type="entry name" value="ALPHA_2_MACROGLOBULIN"/>
    <property type="match status" value="1"/>
</dbReference>
<reference evidence="15 16" key="1">
    <citation type="submission" date="2019-08" db="EMBL/GenBank/DDBJ databases">
        <title>Whole genome of Aphis craccivora.</title>
        <authorList>
            <person name="Voronova N.V."/>
            <person name="Shulinski R.S."/>
            <person name="Bandarenka Y.V."/>
            <person name="Zhorov D.G."/>
            <person name="Warner D."/>
        </authorList>
    </citation>
    <scope>NUCLEOTIDE SEQUENCE [LARGE SCALE GENOMIC DNA]</scope>
    <source>
        <strain evidence="15">180601</strain>
        <tissue evidence="15">Whole Body</tissue>
    </source>
</reference>
<keyword evidence="4" id="KW-0391">Immunity</keyword>
<keyword evidence="6" id="KW-0882">Thioester bond</keyword>
<dbReference type="InterPro" id="IPR008930">
    <property type="entry name" value="Terpenoid_cyclase/PrenylTrfase"/>
</dbReference>
<dbReference type="InterPro" id="IPR009048">
    <property type="entry name" value="A-macroglobulin_rcpt-bd"/>
</dbReference>
<dbReference type="InterPro" id="IPR019742">
    <property type="entry name" value="MacrogloblnA2_CS"/>
</dbReference>
<gene>
    <name evidence="15" type="ORF">FWK35_00013621</name>
</gene>
<proteinExistence type="inferred from homology"/>
<keyword evidence="2" id="KW-0646">Protease inhibitor</keyword>
<dbReference type="SUPFAM" id="SSF49410">
    <property type="entry name" value="Alpha-macroglobulin receptor domain"/>
    <property type="match status" value="1"/>
</dbReference>
<evidence type="ECO:0000259" key="14">
    <source>
        <dbReference type="SMART" id="SM01361"/>
    </source>
</evidence>
<dbReference type="Gene3D" id="2.60.40.10">
    <property type="entry name" value="Immunoglobulins"/>
    <property type="match status" value="2"/>
</dbReference>
<evidence type="ECO:0000256" key="4">
    <source>
        <dbReference type="ARBA" id="ARBA00022859"/>
    </source>
</evidence>
<dbReference type="PANTHER" id="PTHR11412">
    <property type="entry name" value="MACROGLOBULIN / COMPLEMENT"/>
    <property type="match status" value="1"/>
</dbReference>
<organism evidence="15 16">
    <name type="scientific">Aphis craccivora</name>
    <name type="common">Cowpea aphid</name>
    <dbReference type="NCBI Taxonomy" id="307492"/>
    <lineage>
        <taxon>Eukaryota</taxon>
        <taxon>Metazoa</taxon>
        <taxon>Ecdysozoa</taxon>
        <taxon>Arthropoda</taxon>
        <taxon>Hexapoda</taxon>
        <taxon>Insecta</taxon>
        <taxon>Pterygota</taxon>
        <taxon>Neoptera</taxon>
        <taxon>Paraneoptera</taxon>
        <taxon>Hemiptera</taxon>
        <taxon>Sternorrhyncha</taxon>
        <taxon>Aphidomorpha</taxon>
        <taxon>Aphidoidea</taxon>
        <taxon>Aphididae</taxon>
        <taxon>Aphidini</taxon>
        <taxon>Aphis</taxon>
        <taxon>Aphis</taxon>
    </lineage>
</organism>
<dbReference type="Gene3D" id="2.60.40.690">
    <property type="entry name" value="Alpha-macroglobulin, receptor-binding domain"/>
    <property type="match status" value="1"/>
</dbReference>
<feature type="domain" description="Alpha-macroglobulin receptor-binding" evidence="14">
    <location>
        <begin position="1376"/>
        <end position="1465"/>
    </location>
</feature>
<dbReference type="SUPFAM" id="SSF48239">
    <property type="entry name" value="Terpenoid cyclases/Protein prenyltransferases"/>
    <property type="match status" value="1"/>
</dbReference>
<evidence type="ECO:0000256" key="2">
    <source>
        <dbReference type="ARBA" id="ARBA00022690"/>
    </source>
</evidence>
<dbReference type="Pfam" id="PF07703">
    <property type="entry name" value="A2M_BRD"/>
    <property type="match status" value="1"/>
</dbReference>
<evidence type="ECO:0000256" key="1">
    <source>
        <dbReference type="ARBA" id="ARBA00010952"/>
    </source>
</evidence>
<dbReference type="PANTHER" id="PTHR11412:SF136">
    <property type="entry name" value="CD109 ANTIGEN"/>
    <property type="match status" value="1"/>
</dbReference>
<dbReference type="Pfam" id="PF07677">
    <property type="entry name" value="A2M_recep"/>
    <property type="match status" value="1"/>
</dbReference>
<dbReference type="SMART" id="SM01361">
    <property type="entry name" value="A2M_recep"/>
    <property type="match status" value="1"/>
</dbReference>